<name>A0A1R1Y1X1_9FUNG</name>
<proteinExistence type="predicted"/>
<feature type="region of interest" description="Disordered" evidence="1">
    <location>
        <begin position="1"/>
        <end position="24"/>
    </location>
</feature>
<protein>
    <recommendedName>
        <fullName evidence="4">Carbohydrate-binding module family 19 domain-containing protein</fullName>
    </recommendedName>
</protein>
<dbReference type="OrthoDB" id="5536345at2759"/>
<evidence type="ECO:0000313" key="2">
    <source>
        <dbReference type="EMBL" id="OMJ20957.1"/>
    </source>
</evidence>
<keyword evidence="3" id="KW-1185">Reference proteome</keyword>
<reference evidence="2 3" key="1">
    <citation type="submission" date="2017-01" db="EMBL/GenBank/DDBJ databases">
        <authorList>
            <person name="Mah S.A."/>
            <person name="Swanson W.J."/>
            <person name="Moy G.W."/>
            <person name="Vacquier V.D."/>
        </authorList>
    </citation>
    <scope>NUCLEOTIDE SEQUENCE [LARGE SCALE GENOMIC DNA]</scope>
    <source>
        <strain evidence="2 3">GSMNP</strain>
    </source>
</reference>
<dbReference type="EMBL" id="LSSN01001117">
    <property type="protein sequence ID" value="OMJ20957.1"/>
    <property type="molecule type" value="Genomic_DNA"/>
</dbReference>
<feature type="non-terminal residue" evidence="2">
    <location>
        <position position="1"/>
    </location>
</feature>
<evidence type="ECO:0000256" key="1">
    <source>
        <dbReference type="SAM" id="MobiDB-lite"/>
    </source>
</evidence>
<gene>
    <name evidence="2" type="ORF">AYI70_g3769</name>
</gene>
<dbReference type="AlphaFoldDB" id="A0A1R1Y1X1"/>
<feature type="compositionally biased region" description="Polar residues" evidence="1">
    <location>
        <begin position="122"/>
        <end position="141"/>
    </location>
</feature>
<organism evidence="2 3">
    <name type="scientific">Smittium culicis</name>
    <dbReference type="NCBI Taxonomy" id="133412"/>
    <lineage>
        <taxon>Eukaryota</taxon>
        <taxon>Fungi</taxon>
        <taxon>Fungi incertae sedis</taxon>
        <taxon>Zoopagomycota</taxon>
        <taxon>Kickxellomycotina</taxon>
        <taxon>Harpellomycetes</taxon>
        <taxon>Harpellales</taxon>
        <taxon>Legeriomycetaceae</taxon>
        <taxon>Smittium</taxon>
    </lineage>
</organism>
<feature type="compositionally biased region" description="Polar residues" evidence="1">
    <location>
        <begin position="67"/>
        <end position="82"/>
    </location>
</feature>
<sequence>TGNGDASDNERQAPAGGSGMGPVIGLQADAIESIQGLVSKASAENSAFPAQVSSIVSSAASPIGIGQNNNQENSSRQPTNVGSGDMIASAPVLELSSAVESIKSVISSSLVSSLDNNLSSKTASQENEPQPSTSAAESGDSSALVKQRWNAPCDTPGQSTCSAEGNGILYKCTDGYWEQIICGSGTVCKMKTNTQAVCLDPKVNPVELVVSNSTDSIIKSPCQVAGQSKCDSLNTNAYFSCSEGFWQPQKCKGDNVCKLGKDGKVACIDKSLASVKVQPCPVNGATQCIKGGKASLYQKCIDKEWVQLTCDGNNVCGIKDNSVICYDPSKKLADIVRDPCTFENEMRCYLPNENIYQSCINNNWTNMTCSDGNVCRSIVGKDQVGCFDPTISVVDGSDGIIIVSSRRTS</sequence>
<evidence type="ECO:0008006" key="4">
    <source>
        <dbReference type="Google" id="ProtNLM"/>
    </source>
</evidence>
<feature type="region of interest" description="Disordered" evidence="1">
    <location>
        <begin position="63"/>
        <end position="85"/>
    </location>
</feature>
<accession>A0A1R1Y1X1</accession>
<dbReference type="Proteomes" id="UP000187283">
    <property type="component" value="Unassembled WGS sequence"/>
</dbReference>
<evidence type="ECO:0000313" key="3">
    <source>
        <dbReference type="Proteomes" id="UP000187283"/>
    </source>
</evidence>
<feature type="region of interest" description="Disordered" evidence="1">
    <location>
        <begin position="119"/>
        <end position="141"/>
    </location>
</feature>
<dbReference type="STRING" id="133412.A0A1R1Y1X1"/>
<comment type="caution">
    <text evidence="2">The sequence shown here is derived from an EMBL/GenBank/DDBJ whole genome shotgun (WGS) entry which is preliminary data.</text>
</comment>